<protein>
    <submittedName>
        <fullName evidence="2">Methylamine utilization protein MauD</fullName>
    </submittedName>
</protein>
<keyword evidence="3" id="KW-1185">Reference proteome</keyword>
<dbReference type="Proteomes" id="UP001216253">
    <property type="component" value="Unassembled WGS sequence"/>
</dbReference>
<evidence type="ECO:0000313" key="2">
    <source>
        <dbReference type="EMBL" id="MDE8653593.1"/>
    </source>
</evidence>
<comment type="caution">
    <text evidence="2">The sequence shown here is derived from an EMBL/GenBank/DDBJ whole genome shotgun (WGS) entry which is preliminary data.</text>
</comment>
<dbReference type="EMBL" id="JARESE010000062">
    <property type="protein sequence ID" value="MDE8653593.1"/>
    <property type="molecule type" value="Genomic_DNA"/>
</dbReference>
<organism evidence="2 3">
    <name type="scientific">Novosphingobium album</name>
    <name type="common">ex Liu et al. 2023</name>
    <dbReference type="NCBI Taxonomy" id="3031130"/>
    <lineage>
        <taxon>Bacteria</taxon>
        <taxon>Pseudomonadati</taxon>
        <taxon>Pseudomonadota</taxon>
        <taxon>Alphaproteobacteria</taxon>
        <taxon>Sphingomonadales</taxon>
        <taxon>Sphingomonadaceae</taxon>
        <taxon>Novosphingobium</taxon>
    </lineage>
</organism>
<dbReference type="Gene3D" id="3.40.30.10">
    <property type="entry name" value="Glutaredoxin"/>
    <property type="match status" value="1"/>
</dbReference>
<name>A0ABT5WUN5_9SPHN</name>
<evidence type="ECO:0000313" key="3">
    <source>
        <dbReference type="Proteomes" id="UP001216253"/>
    </source>
</evidence>
<proteinExistence type="predicted"/>
<sequence>MLVPLLFLLGLCVILLVVAVLALRRQLRLARQAMAPVGTPRPGGGPHPAEPAPIVSAPSLAGETLTIGGVSREPRPLLLVFIEAGCGLCETVIGDAVDLCRRADVRLLFLGDGRTEDYAGLIRRNGLKESHFILSGAIGDDFLIGPVPAAALIDADGQLVARGTVQRREQLEALLAREAGPESVSAGSASRHAASPVSDLPNSDSPVPDLSVEYDLDPKVVPAS</sequence>
<gene>
    <name evidence="2" type="ORF">PYV00_17980</name>
</gene>
<reference evidence="2 3" key="1">
    <citation type="submission" date="2023-03" db="EMBL/GenBank/DDBJ databases">
        <title>NovoSphingobium album sp. nov. isolated from polycyclic aromatic hydrocarbons- and heavy-metal polluted soil.</title>
        <authorList>
            <person name="Liu Z."/>
            <person name="Wang K."/>
        </authorList>
    </citation>
    <scope>NUCLEOTIDE SEQUENCE [LARGE SCALE GENOMIC DNA]</scope>
    <source>
        <strain evidence="2 3">H3SJ31-1</strain>
    </source>
</reference>
<dbReference type="InterPro" id="IPR036249">
    <property type="entry name" value="Thioredoxin-like_sf"/>
</dbReference>
<evidence type="ECO:0000256" key="1">
    <source>
        <dbReference type="SAM" id="MobiDB-lite"/>
    </source>
</evidence>
<dbReference type="RefSeq" id="WP_275229677.1">
    <property type="nucleotide sequence ID" value="NZ_JARESE010000062.1"/>
</dbReference>
<dbReference type="SUPFAM" id="SSF52833">
    <property type="entry name" value="Thioredoxin-like"/>
    <property type="match status" value="1"/>
</dbReference>
<accession>A0ABT5WUN5</accession>
<feature type="region of interest" description="Disordered" evidence="1">
    <location>
        <begin position="178"/>
        <end position="224"/>
    </location>
</feature>